<evidence type="ECO:0000313" key="2">
    <source>
        <dbReference type="EMBL" id="MBA5730146.1"/>
    </source>
</evidence>
<organism evidence="2 3">
    <name type="scientific">Ruoffia halotolerans</name>
    <dbReference type="NCBI Taxonomy" id="2748684"/>
    <lineage>
        <taxon>Bacteria</taxon>
        <taxon>Bacillati</taxon>
        <taxon>Bacillota</taxon>
        <taxon>Bacilli</taxon>
        <taxon>Lactobacillales</taxon>
        <taxon>Aerococcaceae</taxon>
        <taxon>Ruoffia</taxon>
    </lineage>
</organism>
<reference evidence="2 3" key="1">
    <citation type="submission" date="2020-06" db="EMBL/GenBank/DDBJ databases">
        <title>Reclassification of Facklamia ignava, Facklamia soureckii and Facklami tabacinasalis as Falseniella iganva gen. nov., comb. nov., Hutsoniella ignava gen. nov., comb. nov., and Ruoffia tabacinasalis gen. nov., comb. nov and description of Ruoffia haltotolerans sp. nov., isolated from hypersaline Inland Sea of Qatar.</title>
        <authorList>
            <person name="Fotedar R."/>
            <person name="Sankaranarayanan K."/>
            <person name="Lawson P."/>
            <person name="Caldwell M."/>
            <person name="Zeyara A."/>
            <person name="Al Malki A."/>
            <person name="Ali M."/>
        </authorList>
    </citation>
    <scope>NUCLEOTIDE SEQUENCE [LARGE SCALE GENOMIC DNA]</scope>
    <source>
        <strain evidence="2 3">INB8</strain>
    </source>
</reference>
<feature type="region of interest" description="Disordered" evidence="1">
    <location>
        <begin position="1"/>
        <end position="43"/>
    </location>
</feature>
<protein>
    <submittedName>
        <fullName evidence="2">Uncharacterized protein</fullName>
    </submittedName>
</protein>
<evidence type="ECO:0000313" key="3">
    <source>
        <dbReference type="Proteomes" id="UP000571018"/>
    </source>
</evidence>
<sequence length="62" mass="7390">MSFNSVHDAHRRAVIQTQQAIAKESRDNNKKDNKKHFNEDDTTRVVKKDTWVERLKKRLAKK</sequence>
<gene>
    <name evidence="2" type="ORF">HW423_10155</name>
</gene>
<dbReference type="Proteomes" id="UP000571018">
    <property type="component" value="Unassembled WGS sequence"/>
</dbReference>
<name>A0A839A767_9LACT</name>
<feature type="compositionally biased region" description="Basic and acidic residues" evidence="1">
    <location>
        <begin position="23"/>
        <end position="43"/>
    </location>
</feature>
<accession>A0A839A767</accession>
<dbReference type="AlphaFoldDB" id="A0A839A767"/>
<keyword evidence="3" id="KW-1185">Reference proteome</keyword>
<evidence type="ECO:0000256" key="1">
    <source>
        <dbReference type="SAM" id="MobiDB-lite"/>
    </source>
</evidence>
<comment type="caution">
    <text evidence="2">The sequence shown here is derived from an EMBL/GenBank/DDBJ whole genome shotgun (WGS) entry which is preliminary data.</text>
</comment>
<dbReference type="RefSeq" id="WP_218931799.1">
    <property type="nucleotide sequence ID" value="NZ_JACAOA010000040.1"/>
</dbReference>
<dbReference type="EMBL" id="JACAOA010000040">
    <property type="protein sequence ID" value="MBA5730146.1"/>
    <property type="molecule type" value="Genomic_DNA"/>
</dbReference>
<proteinExistence type="predicted"/>